<dbReference type="Pfam" id="PF02896">
    <property type="entry name" value="PEP-utilizers_C"/>
    <property type="match status" value="1"/>
</dbReference>
<evidence type="ECO:0000256" key="5">
    <source>
        <dbReference type="ARBA" id="ARBA00012232"/>
    </source>
</evidence>
<keyword evidence="16" id="KW-1185">Reference proteome</keyword>
<dbReference type="InterPro" id="IPR008279">
    <property type="entry name" value="PEP-util_enz_mobile_dom"/>
</dbReference>
<dbReference type="InterPro" id="IPR050499">
    <property type="entry name" value="PEP-utilizing_PTS_enzyme"/>
</dbReference>
<evidence type="ECO:0000259" key="14">
    <source>
        <dbReference type="SMART" id="SM00065"/>
    </source>
</evidence>
<proteinExistence type="inferred from homology"/>
<evidence type="ECO:0000313" key="16">
    <source>
        <dbReference type="Proteomes" id="UP001055804"/>
    </source>
</evidence>
<comment type="similarity">
    <text evidence="4">Belongs to the PEP-utilizing enzyme family.</text>
</comment>
<keyword evidence="13" id="KW-0460">Magnesium</keyword>
<dbReference type="GO" id="GO:0009401">
    <property type="term" value="P:phosphoenolpyruvate-dependent sugar phosphotransferase system"/>
    <property type="evidence" value="ECO:0007669"/>
    <property type="project" value="UniProtKB-KW"/>
</dbReference>
<keyword evidence="11" id="KW-0479">Metal-binding</keyword>
<dbReference type="SUPFAM" id="SSF52009">
    <property type="entry name" value="Phosphohistidine domain"/>
    <property type="match status" value="1"/>
</dbReference>
<protein>
    <recommendedName>
        <fullName evidence="5">phosphoenolpyruvate--protein phosphotransferase</fullName>
        <ecNumber evidence="5">2.7.3.9</ecNumber>
    </recommendedName>
</protein>
<comment type="cofactor">
    <cofactor evidence="2">
        <name>Mg(2+)</name>
        <dbReference type="ChEBI" id="CHEBI:18420"/>
    </cofactor>
</comment>
<comment type="caution">
    <text evidence="15">The sequence shown here is derived from an EMBL/GenBank/DDBJ whole genome shotgun (WGS) entry which is preliminary data.</text>
</comment>
<organism evidence="15 16">
    <name type="scientific">Futiania mangrovi</name>
    <dbReference type="NCBI Taxonomy" id="2959716"/>
    <lineage>
        <taxon>Bacteria</taxon>
        <taxon>Pseudomonadati</taxon>
        <taxon>Pseudomonadota</taxon>
        <taxon>Alphaproteobacteria</taxon>
        <taxon>Futianiales</taxon>
        <taxon>Futianiaceae</taxon>
        <taxon>Futiania</taxon>
    </lineage>
</organism>
<comment type="subcellular location">
    <subcellularLocation>
        <location evidence="3">Cytoplasm</location>
    </subcellularLocation>
</comment>
<dbReference type="SMART" id="SM00065">
    <property type="entry name" value="GAF"/>
    <property type="match status" value="1"/>
</dbReference>
<evidence type="ECO:0000256" key="4">
    <source>
        <dbReference type="ARBA" id="ARBA00007837"/>
    </source>
</evidence>
<evidence type="ECO:0000256" key="11">
    <source>
        <dbReference type="ARBA" id="ARBA00022723"/>
    </source>
</evidence>
<evidence type="ECO:0000256" key="10">
    <source>
        <dbReference type="ARBA" id="ARBA00022683"/>
    </source>
</evidence>
<dbReference type="InterPro" id="IPR006318">
    <property type="entry name" value="PTS_EI-like"/>
</dbReference>
<dbReference type="Proteomes" id="UP001055804">
    <property type="component" value="Unassembled WGS sequence"/>
</dbReference>
<evidence type="ECO:0000256" key="13">
    <source>
        <dbReference type="ARBA" id="ARBA00022842"/>
    </source>
</evidence>
<dbReference type="InterPro" id="IPR015813">
    <property type="entry name" value="Pyrv/PenolPyrv_kinase-like_dom"/>
</dbReference>
<dbReference type="InterPro" id="IPR036618">
    <property type="entry name" value="PtsI_HPr-bd_sf"/>
</dbReference>
<dbReference type="InterPro" id="IPR008731">
    <property type="entry name" value="PTS_EIN"/>
</dbReference>
<dbReference type="SUPFAM" id="SSF47831">
    <property type="entry name" value="Enzyme I of the PEP:sugar phosphotransferase system HPr-binding (sub)domain"/>
    <property type="match status" value="1"/>
</dbReference>
<dbReference type="InterPro" id="IPR003018">
    <property type="entry name" value="GAF"/>
</dbReference>
<dbReference type="InterPro" id="IPR040442">
    <property type="entry name" value="Pyrv_kinase-like_dom_sf"/>
</dbReference>
<keyword evidence="6" id="KW-0813">Transport</keyword>
<evidence type="ECO:0000256" key="8">
    <source>
        <dbReference type="ARBA" id="ARBA00022597"/>
    </source>
</evidence>
<evidence type="ECO:0000256" key="3">
    <source>
        <dbReference type="ARBA" id="ARBA00004496"/>
    </source>
</evidence>
<dbReference type="Pfam" id="PF01590">
    <property type="entry name" value="GAF"/>
    <property type="match status" value="1"/>
</dbReference>
<dbReference type="Gene3D" id="3.50.30.10">
    <property type="entry name" value="Phosphohistidine domain"/>
    <property type="match status" value="1"/>
</dbReference>
<keyword evidence="7" id="KW-0963">Cytoplasm</keyword>
<dbReference type="Pfam" id="PF00391">
    <property type="entry name" value="PEP-utilizers"/>
    <property type="match status" value="1"/>
</dbReference>
<dbReference type="RefSeq" id="WP_269332107.1">
    <property type="nucleotide sequence ID" value="NZ_JAMZFT010000002.1"/>
</dbReference>
<dbReference type="SUPFAM" id="SSF51621">
    <property type="entry name" value="Phosphoenolpyruvate/pyruvate domain"/>
    <property type="match status" value="1"/>
</dbReference>
<evidence type="ECO:0000256" key="12">
    <source>
        <dbReference type="ARBA" id="ARBA00022777"/>
    </source>
</evidence>
<dbReference type="PANTHER" id="PTHR46244:SF6">
    <property type="entry name" value="PHOSPHOENOLPYRUVATE-PROTEIN PHOSPHOTRANSFERASE"/>
    <property type="match status" value="1"/>
</dbReference>
<keyword evidence="9 15" id="KW-0808">Transferase</keyword>
<dbReference type="GO" id="GO:0008965">
    <property type="term" value="F:phosphoenolpyruvate-protein phosphotransferase activity"/>
    <property type="evidence" value="ECO:0007669"/>
    <property type="project" value="UniProtKB-EC"/>
</dbReference>
<dbReference type="PRINTS" id="PR01736">
    <property type="entry name" value="PHPHTRNFRASE"/>
</dbReference>
<dbReference type="InterPro" id="IPR000121">
    <property type="entry name" value="PEP_util_C"/>
</dbReference>
<evidence type="ECO:0000313" key="15">
    <source>
        <dbReference type="EMBL" id="MCP1336137.1"/>
    </source>
</evidence>
<dbReference type="Gene3D" id="1.10.274.10">
    <property type="entry name" value="PtsI, HPr-binding domain"/>
    <property type="match status" value="1"/>
</dbReference>
<keyword evidence="12" id="KW-0418">Kinase</keyword>
<dbReference type="SUPFAM" id="SSF55781">
    <property type="entry name" value="GAF domain-like"/>
    <property type="match status" value="1"/>
</dbReference>
<dbReference type="Pfam" id="PF05524">
    <property type="entry name" value="PEP-utilisers_N"/>
    <property type="match status" value="1"/>
</dbReference>
<feature type="domain" description="GAF" evidence="14">
    <location>
        <begin position="25"/>
        <end position="171"/>
    </location>
</feature>
<accession>A0A9J6PC68</accession>
<evidence type="ECO:0000256" key="2">
    <source>
        <dbReference type="ARBA" id="ARBA00001946"/>
    </source>
</evidence>
<dbReference type="Gene3D" id="3.20.20.60">
    <property type="entry name" value="Phosphoenolpyruvate-binding domains"/>
    <property type="match status" value="1"/>
</dbReference>
<keyword evidence="8" id="KW-0762">Sugar transport</keyword>
<dbReference type="GO" id="GO:0016301">
    <property type="term" value="F:kinase activity"/>
    <property type="evidence" value="ECO:0007669"/>
    <property type="project" value="UniProtKB-KW"/>
</dbReference>
<dbReference type="AlphaFoldDB" id="A0A9J6PC68"/>
<evidence type="ECO:0000256" key="7">
    <source>
        <dbReference type="ARBA" id="ARBA00022490"/>
    </source>
</evidence>
<dbReference type="PANTHER" id="PTHR46244">
    <property type="entry name" value="PHOSPHOENOLPYRUVATE-PROTEIN PHOSPHOTRANSFERASE"/>
    <property type="match status" value="1"/>
</dbReference>
<dbReference type="NCBIfam" id="TIGR01417">
    <property type="entry name" value="PTS_I_fam"/>
    <property type="match status" value="1"/>
</dbReference>
<dbReference type="Gene3D" id="3.30.450.40">
    <property type="match status" value="1"/>
</dbReference>
<evidence type="ECO:0000256" key="9">
    <source>
        <dbReference type="ARBA" id="ARBA00022679"/>
    </source>
</evidence>
<comment type="catalytic activity">
    <reaction evidence="1">
        <text>L-histidyl-[protein] + phosphoenolpyruvate = N(pros)-phospho-L-histidyl-[protein] + pyruvate</text>
        <dbReference type="Rhea" id="RHEA:23880"/>
        <dbReference type="Rhea" id="RHEA-COMP:9745"/>
        <dbReference type="Rhea" id="RHEA-COMP:9746"/>
        <dbReference type="ChEBI" id="CHEBI:15361"/>
        <dbReference type="ChEBI" id="CHEBI:29979"/>
        <dbReference type="ChEBI" id="CHEBI:58702"/>
        <dbReference type="ChEBI" id="CHEBI:64837"/>
        <dbReference type="EC" id="2.7.3.9"/>
    </reaction>
</comment>
<reference evidence="15" key="1">
    <citation type="submission" date="2022-06" db="EMBL/GenBank/DDBJ databases">
        <title>Isolation and Genomics of Futiania mangrovii gen. nov., sp. nov., a Rare and Metabolically-versatile member in the Class Alphaproteobacteria.</title>
        <authorList>
            <person name="Liu L."/>
            <person name="Huang W.-C."/>
            <person name="Pan J."/>
            <person name="Li J."/>
            <person name="Huang Y."/>
            <person name="Du H."/>
            <person name="Liu Y."/>
            <person name="Li M."/>
        </authorList>
    </citation>
    <scope>NUCLEOTIDE SEQUENCE</scope>
    <source>
        <strain evidence="15">FT118</strain>
    </source>
</reference>
<dbReference type="InterPro" id="IPR036637">
    <property type="entry name" value="Phosphohistidine_dom_sf"/>
</dbReference>
<sequence>MPERGATGPRVLLRRLREVMAQPASAQVRLDRIVKIIAADMVAEVCSIYLKRQPQVLELFATEGLNPDAVHKTTMRVGEGLIGDIAANAAALNLADAQASPKFAYKPETGEDPYQSLMGVPILRDGRVLGVLAVQNQTRRHYTDEEVEALETVAMVVAEMVTGDLIDPASLSGEEGRIGPRLVKGLALCDGVAIGTAVLHEPRVEVHSLIAEDPEAERMRLLRAVDELRASLEELFARAELGAMKGEHREILETYLMFAEDKGWLRRMTEAVEQGLTAEAAAERVHNETRARMLRQTDPYLRERLHDLDDLTNRLLRKLVGEETAAVYALPDDAVVIARAMGPAELLDYPRDKLAGVVLEDGSPTAHVTILARALDIPMVGRVGEMADLLRTGDPVIVDGEAGEIHLRPAPDVLEAFRAKTKLRAQRRAAFARARTLPPVTRDGVRIALNMNAGLPFDLPHLAETNADGIGLFRTELQYMIGSEMPRLNAQSAFYREVLDTAGDKPVVFRTLDLGGDKLLPYGRQLHEDNPALGWRAIRMALDRPALLRYQIRALLEAAGGRALWLMFPMVADVTEFDAARALVDHELGRLDRFGKPRPADLKVGAMLEVPSLAMRIRAMAGRADFISVGSNDLLQFYFAADRGNPRLAGRYERLSPAALGLLRHIVTEAEAAGIPVSLCGEMAGRPLEAMALVALGFRALSMPAAAIGPVKLMVRSLTIATAERFILDRLTSPAATIRRELEEFAFHEGVIV</sequence>
<dbReference type="GO" id="GO:0046872">
    <property type="term" value="F:metal ion binding"/>
    <property type="evidence" value="ECO:0007669"/>
    <property type="project" value="UniProtKB-KW"/>
</dbReference>
<evidence type="ECO:0000256" key="6">
    <source>
        <dbReference type="ARBA" id="ARBA00022448"/>
    </source>
</evidence>
<dbReference type="EMBL" id="JAMZFT010000002">
    <property type="protein sequence ID" value="MCP1336137.1"/>
    <property type="molecule type" value="Genomic_DNA"/>
</dbReference>
<name>A0A9J6PC68_9PROT</name>
<dbReference type="GO" id="GO:0005737">
    <property type="term" value="C:cytoplasm"/>
    <property type="evidence" value="ECO:0007669"/>
    <property type="project" value="UniProtKB-SubCell"/>
</dbReference>
<dbReference type="InterPro" id="IPR029016">
    <property type="entry name" value="GAF-like_dom_sf"/>
</dbReference>
<keyword evidence="10" id="KW-0598">Phosphotransferase system</keyword>
<dbReference type="EC" id="2.7.3.9" evidence="5"/>
<evidence type="ECO:0000256" key="1">
    <source>
        <dbReference type="ARBA" id="ARBA00000683"/>
    </source>
</evidence>
<gene>
    <name evidence="15" type="primary">ptsP</name>
    <name evidence="15" type="ORF">NJQ99_06950</name>
</gene>